<protein>
    <submittedName>
        <fullName evidence="3">Nuclease</fullName>
    </submittedName>
</protein>
<comment type="caution">
    <text evidence="3">The sequence shown here is derived from an EMBL/GenBank/DDBJ whole genome shotgun (WGS) entry which is preliminary data.</text>
</comment>
<dbReference type="Proteomes" id="UP000623067">
    <property type="component" value="Unassembled WGS sequence"/>
</dbReference>
<dbReference type="EMBL" id="BMIH01000002">
    <property type="protein sequence ID" value="GGB25617.1"/>
    <property type="molecule type" value="Genomic_DNA"/>
</dbReference>
<organism evidence="3 4">
    <name type="scientific">Sphingomonas metalli</name>
    <dbReference type="NCBI Taxonomy" id="1779358"/>
    <lineage>
        <taxon>Bacteria</taxon>
        <taxon>Pseudomonadati</taxon>
        <taxon>Pseudomonadota</taxon>
        <taxon>Alphaproteobacteria</taxon>
        <taxon>Sphingomonadales</taxon>
        <taxon>Sphingomonadaceae</taxon>
        <taxon>Sphingomonas</taxon>
    </lineage>
</organism>
<dbReference type="Gene3D" id="3.40.1440.10">
    <property type="entry name" value="GIY-YIG endonuclease"/>
    <property type="match status" value="1"/>
</dbReference>
<dbReference type="CDD" id="cd10448">
    <property type="entry name" value="GIY-YIG_unchar_3"/>
    <property type="match status" value="1"/>
</dbReference>
<keyword evidence="4" id="KW-1185">Reference proteome</keyword>
<dbReference type="PANTHER" id="PTHR34477:SF5">
    <property type="entry name" value="BSL5627 PROTEIN"/>
    <property type="match status" value="1"/>
</dbReference>
<proteinExistence type="inferred from homology"/>
<dbReference type="InterPro" id="IPR000305">
    <property type="entry name" value="GIY-YIG_endonuc"/>
</dbReference>
<dbReference type="Pfam" id="PF01541">
    <property type="entry name" value="GIY-YIG"/>
    <property type="match status" value="1"/>
</dbReference>
<dbReference type="InterPro" id="IPR050190">
    <property type="entry name" value="UPF0213_domain"/>
</dbReference>
<dbReference type="InterPro" id="IPR035901">
    <property type="entry name" value="GIY-YIG_endonuc_sf"/>
</dbReference>
<accession>A0A916T1B3</accession>
<comment type="similarity">
    <text evidence="1">Belongs to the UPF0213 family.</text>
</comment>
<sequence length="99" mass="11775">MMEAQCFVYIMASGRNGTLYLGSTTNLSKRVWEHRNGAGSGFTKRYGCRHLVWYEACGDWEAARQRELQMKQWRRDWKVREIEGLNPEWEDLYDRIALP</sequence>
<dbReference type="PROSITE" id="PS50164">
    <property type="entry name" value="GIY_YIG"/>
    <property type="match status" value="1"/>
</dbReference>
<gene>
    <name evidence="3" type="ORF">GCM10011380_13970</name>
</gene>
<evidence type="ECO:0000313" key="3">
    <source>
        <dbReference type="EMBL" id="GGB25617.1"/>
    </source>
</evidence>
<reference evidence="3" key="1">
    <citation type="journal article" date="2014" name="Int. J. Syst. Evol. Microbiol.">
        <title>Complete genome sequence of Corynebacterium casei LMG S-19264T (=DSM 44701T), isolated from a smear-ripened cheese.</title>
        <authorList>
            <consortium name="US DOE Joint Genome Institute (JGI-PGF)"/>
            <person name="Walter F."/>
            <person name="Albersmeier A."/>
            <person name="Kalinowski J."/>
            <person name="Ruckert C."/>
        </authorList>
    </citation>
    <scope>NUCLEOTIDE SEQUENCE</scope>
    <source>
        <strain evidence="3">CGMCC 1.15330</strain>
    </source>
</reference>
<evidence type="ECO:0000259" key="2">
    <source>
        <dbReference type="PROSITE" id="PS50164"/>
    </source>
</evidence>
<dbReference type="PANTHER" id="PTHR34477">
    <property type="entry name" value="UPF0213 PROTEIN YHBQ"/>
    <property type="match status" value="1"/>
</dbReference>
<dbReference type="SUPFAM" id="SSF82771">
    <property type="entry name" value="GIY-YIG endonuclease"/>
    <property type="match status" value="1"/>
</dbReference>
<feature type="domain" description="GIY-YIG" evidence="2">
    <location>
        <begin position="4"/>
        <end position="80"/>
    </location>
</feature>
<dbReference type="AlphaFoldDB" id="A0A916T1B3"/>
<name>A0A916T1B3_9SPHN</name>
<reference evidence="3" key="2">
    <citation type="submission" date="2020-09" db="EMBL/GenBank/DDBJ databases">
        <authorList>
            <person name="Sun Q."/>
            <person name="Zhou Y."/>
        </authorList>
    </citation>
    <scope>NUCLEOTIDE SEQUENCE</scope>
    <source>
        <strain evidence="3">CGMCC 1.15330</strain>
    </source>
</reference>
<evidence type="ECO:0000256" key="1">
    <source>
        <dbReference type="ARBA" id="ARBA00007435"/>
    </source>
</evidence>
<evidence type="ECO:0000313" key="4">
    <source>
        <dbReference type="Proteomes" id="UP000623067"/>
    </source>
</evidence>